<evidence type="ECO:0000313" key="1">
    <source>
        <dbReference type="EMBL" id="MFC5379776.1"/>
    </source>
</evidence>
<comment type="caution">
    <text evidence="1">The sequence shown here is derived from an EMBL/GenBank/DDBJ whole genome shotgun (WGS) entry which is preliminary data.</text>
</comment>
<accession>A0ABW0GMS2</accession>
<proteinExistence type="predicted"/>
<evidence type="ECO:0000313" key="2">
    <source>
        <dbReference type="Proteomes" id="UP001596122"/>
    </source>
</evidence>
<keyword evidence="2" id="KW-1185">Reference proteome</keyword>
<dbReference type="Proteomes" id="UP001596122">
    <property type="component" value="Unassembled WGS sequence"/>
</dbReference>
<organism evidence="1 2">
    <name type="scientific">Aquipuribacter nitratireducens</name>
    <dbReference type="NCBI Taxonomy" id="650104"/>
    <lineage>
        <taxon>Bacteria</taxon>
        <taxon>Bacillati</taxon>
        <taxon>Actinomycetota</taxon>
        <taxon>Actinomycetes</taxon>
        <taxon>Micrococcales</taxon>
        <taxon>Intrasporangiaceae</taxon>
        <taxon>Aquipuribacter</taxon>
    </lineage>
</organism>
<reference evidence="2" key="1">
    <citation type="journal article" date="2019" name="Int. J. Syst. Evol. Microbiol.">
        <title>The Global Catalogue of Microorganisms (GCM) 10K type strain sequencing project: providing services to taxonomists for standard genome sequencing and annotation.</title>
        <authorList>
            <consortium name="The Broad Institute Genomics Platform"/>
            <consortium name="The Broad Institute Genome Sequencing Center for Infectious Disease"/>
            <person name="Wu L."/>
            <person name="Ma J."/>
        </authorList>
    </citation>
    <scope>NUCLEOTIDE SEQUENCE [LARGE SCALE GENOMIC DNA]</scope>
    <source>
        <strain evidence="2">CCUG 43114</strain>
    </source>
</reference>
<name>A0ABW0GMS2_9MICO</name>
<dbReference type="RefSeq" id="WP_340269002.1">
    <property type="nucleotide sequence ID" value="NZ_JBBEOG010000003.1"/>
</dbReference>
<dbReference type="EMBL" id="JBHSLD010000004">
    <property type="protein sequence ID" value="MFC5379776.1"/>
    <property type="molecule type" value="Genomic_DNA"/>
</dbReference>
<sequence>MSLRALDSAELLPVATARRLREAGLGWRPTAGDRFVLPDRGMDDDVFVVSDMVADVHDFPSGAVIGFNGTVEWALDSVGSEQALWLPLEEQLRRLLGGTFRRLDRDASGDASGDTTRWVVTVSLPGETEQRDVAAATAVEAYAEALLLLLGRVTD</sequence>
<protein>
    <submittedName>
        <fullName evidence="1">Pilus assembly protein CpaE</fullName>
    </submittedName>
</protein>
<gene>
    <name evidence="1" type="ORF">ACFPJ6_03125</name>
</gene>